<reference evidence="7 8" key="1">
    <citation type="submission" date="2024-03" db="EMBL/GenBank/DDBJ databases">
        <title>Adaptation during the transition from Ophiocordyceps entomopathogen to insect associate is accompanied by gene loss and intensified selection.</title>
        <authorList>
            <person name="Ward C.M."/>
            <person name="Onetto C.A."/>
            <person name="Borneman A.R."/>
        </authorList>
    </citation>
    <scope>NUCLEOTIDE SEQUENCE [LARGE SCALE GENOMIC DNA]</scope>
    <source>
        <strain evidence="7">AWRI1</strain>
        <tissue evidence="7">Single Adult Female</tissue>
    </source>
</reference>
<name>A0AAN9TJC8_9HEMI</name>
<dbReference type="GO" id="GO:0030866">
    <property type="term" value="P:cortical actin cytoskeleton organization"/>
    <property type="evidence" value="ECO:0007669"/>
    <property type="project" value="TreeGrafter"/>
</dbReference>
<dbReference type="GO" id="GO:0008593">
    <property type="term" value="P:regulation of Notch signaling pathway"/>
    <property type="evidence" value="ECO:0007669"/>
    <property type="project" value="TreeGrafter"/>
</dbReference>
<protein>
    <recommendedName>
        <fullName evidence="6">Lethal giant larvae homologue 2 domain-containing protein</fullName>
    </recommendedName>
</protein>
<dbReference type="SUPFAM" id="SSF50978">
    <property type="entry name" value="WD40 repeat-like"/>
    <property type="match status" value="2"/>
</dbReference>
<sequence length="1035" mass="114455">MWKFVRGKSQQHSAERQKLQKELFSFSKTVHHGFPNKPTALAWDPQLRIAAIGTATGAIKVFGKCGVEFYGHHSPNNTVILRLLFVPNEGKLISLCEDNSLHLWEINDTAIKEVESFVMEGKVKKVSSLYVDEVKENLLVGTEGGNIYSVDLETFSLSENIIYQDVTMQNVPDGKKINPGAVEAIAEQPGNSENLLIGYRRGLMVLWNKNSSTAVQTYVNNQQLESFSWDTVGKKFLSSHNDGSYVFWSTESSEPVEEPITVYGPFPCKAITKILWCNSVEDTGENLIIFSGGMPRASYSDRNTVTIQQGSKHAVLDFTSKVIDFFVTFTRDNDVCESLIVLLEEELVAVDLTTSEWRAIPLPYLISLHCSAVTALTYVNDISESVWDTLLSIGKKQIQESYSSLEWPVNGGIIKKAGDADEVGHRDLLITGHEDGSIRFWNSGSTVLSLVYTFKSNILFLADDEPLDGPIDNNTEEDEEEWPPFRKVGHFDPFSDDPRLAIKKISLCPNTGILLIAGSAGQVVILKLNEDAVADKQIKVSTINIIPEKDNPDEVTYMWKGSQRLGLKGKAEEKNKTTLSVPAGYQPSSIVQILPPAAITAVALNANWCLVAIGTAHGLALYDFKTETPILHKCTLNSNDYSSLSETPISRTKSFKKSLRESFRRIRKGRASGRHHDKHGSKSSLSPISPPGPDRKRVGNESASSGSPVISPLDARPIERAIEAKPVDNSLGSMVKCLHFYNTNVVHAHHAIPSLWAGTNNGTVYIFTINVPGGVKRKSEKATAQLGKEIQLQHRAPVVSMSVINIGHKLFHVDDTPSHPGAHYVIICSEEQIKLFSLPNLKPIGKLKLTALEGARVRRAALGQFSAGNHVETCLMLLTNLGECIILSIPDLRRQDTAAVIKREDINGISSFTFTKYGEGLFLLSSSELQRIALSPSRRTVPHCTLMVEHNKKAQLDATPLTPEKHDHFINGIPEEDEEEEADAEEEEDRNDDSIVKKEQNEDDVKTPLNGDENQIIFNHDVSAITLDSVKDHLS</sequence>
<feature type="domain" description="Lethal giant larvae homologue 2" evidence="6">
    <location>
        <begin position="261"/>
        <end position="358"/>
    </location>
</feature>
<dbReference type="Gene3D" id="2.130.10.10">
    <property type="entry name" value="YVTN repeat-like/Quinoprotein amine dehydrogenase"/>
    <property type="match status" value="2"/>
</dbReference>
<feature type="region of interest" description="Disordered" evidence="5">
    <location>
        <begin position="667"/>
        <end position="714"/>
    </location>
</feature>
<keyword evidence="3" id="KW-0853">WD repeat</keyword>
<dbReference type="SMART" id="SM00320">
    <property type="entry name" value="WD40"/>
    <property type="match status" value="5"/>
</dbReference>
<dbReference type="PANTHER" id="PTHR10241:SF29">
    <property type="entry name" value="LETHAL(2) GIANT LARVAE PROTEIN"/>
    <property type="match status" value="1"/>
</dbReference>
<comment type="caution">
    <text evidence="7">The sequence shown here is derived from an EMBL/GenBank/DDBJ whole genome shotgun (WGS) entry which is preliminary data.</text>
</comment>
<proteinExistence type="inferred from homology"/>
<keyword evidence="4" id="KW-0677">Repeat</keyword>
<dbReference type="GO" id="GO:0019905">
    <property type="term" value="F:syntaxin binding"/>
    <property type="evidence" value="ECO:0007669"/>
    <property type="project" value="TreeGrafter"/>
</dbReference>
<feature type="compositionally biased region" description="Acidic residues" evidence="5">
    <location>
        <begin position="974"/>
        <end position="991"/>
    </location>
</feature>
<organism evidence="7 8">
    <name type="scientific">Parthenolecanium corni</name>
    <dbReference type="NCBI Taxonomy" id="536013"/>
    <lineage>
        <taxon>Eukaryota</taxon>
        <taxon>Metazoa</taxon>
        <taxon>Ecdysozoa</taxon>
        <taxon>Arthropoda</taxon>
        <taxon>Hexapoda</taxon>
        <taxon>Insecta</taxon>
        <taxon>Pterygota</taxon>
        <taxon>Neoptera</taxon>
        <taxon>Paraneoptera</taxon>
        <taxon>Hemiptera</taxon>
        <taxon>Sternorrhyncha</taxon>
        <taxon>Coccoidea</taxon>
        <taxon>Coccidae</taxon>
        <taxon>Parthenolecanium</taxon>
    </lineage>
</organism>
<dbReference type="InterPro" id="IPR013577">
    <property type="entry name" value="LLGL2"/>
</dbReference>
<feature type="compositionally biased region" description="Basic and acidic residues" evidence="5">
    <location>
        <begin position="992"/>
        <end position="1006"/>
    </location>
</feature>
<comment type="similarity">
    <text evidence="1">Belongs to the WD repeat L(2)GL family.</text>
</comment>
<dbReference type="PRINTS" id="PR00962">
    <property type="entry name" value="LETHAL2GIANT"/>
</dbReference>
<dbReference type="GO" id="GO:0006893">
    <property type="term" value="P:Golgi to plasma membrane transport"/>
    <property type="evidence" value="ECO:0007669"/>
    <property type="project" value="TreeGrafter"/>
</dbReference>
<dbReference type="Proteomes" id="UP001367676">
    <property type="component" value="Unassembled WGS sequence"/>
</dbReference>
<dbReference type="Pfam" id="PF08366">
    <property type="entry name" value="LLGL"/>
    <property type="match status" value="1"/>
</dbReference>
<dbReference type="GO" id="GO:0032878">
    <property type="term" value="P:regulation of establishment or maintenance of cell polarity"/>
    <property type="evidence" value="ECO:0007669"/>
    <property type="project" value="TreeGrafter"/>
</dbReference>
<dbReference type="GO" id="GO:0006887">
    <property type="term" value="P:exocytosis"/>
    <property type="evidence" value="ECO:0007669"/>
    <property type="project" value="UniProtKB-KW"/>
</dbReference>
<evidence type="ECO:0000256" key="1">
    <source>
        <dbReference type="ARBA" id="ARBA00008070"/>
    </source>
</evidence>
<evidence type="ECO:0000256" key="3">
    <source>
        <dbReference type="ARBA" id="ARBA00022574"/>
    </source>
</evidence>
<dbReference type="InterPro" id="IPR000664">
    <property type="entry name" value="Lethal2_giant"/>
</dbReference>
<keyword evidence="8" id="KW-1185">Reference proteome</keyword>
<dbReference type="PANTHER" id="PTHR10241">
    <property type="entry name" value="LETHAL 2 GIANT LARVAE PROTEIN"/>
    <property type="match status" value="1"/>
</dbReference>
<evidence type="ECO:0000313" key="8">
    <source>
        <dbReference type="Proteomes" id="UP001367676"/>
    </source>
</evidence>
<dbReference type="GO" id="GO:0051294">
    <property type="term" value="P:establishment of spindle orientation"/>
    <property type="evidence" value="ECO:0007669"/>
    <property type="project" value="TreeGrafter"/>
</dbReference>
<dbReference type="GO" id="GO:0005096">
    <property type="term" value="F:GTPase activator activity"/>
    <property type="evidence" value="ECO:0007669"/>
    <property type="project" value="TreeGrafter"/>
</dbReference>
<feature type="compositionally biased region" description="Basic residues" evidence="5">
    <location>
        <begin position="667"/>
        <end position="681"/>
    </location>
</feature>
<evidence type="ECO:0000256" key="4">
    <source>
        <dbReference type="ARBA" id="ARBA00022737"/>
    </source>
</evidence>
<dbReference type="GO" id="GO:0005886">
    <property type="term" value="C:plasma membrane"/>
    <property type="evidence" value="ECO:0007669"/>
    <property type="project" value="TreeGrafter"/>
</dbReference>
<dbReference type="InterPro" id="IPR015943">
    <property type="entry name" value="WD40/YVTN_repeat-like_dom_sf"/>
</dbReference>
<evidence type="ECO:0000256" key="5">
    <source>
        <dbReference type="SAM" id="MobiDB-lite"/>
    </source>
</evidence>
<dbReference type="AlphaFoldDB" id="A0AAN9TJC8"/>
<evidence type="ECO:0000259" key="6">
    <source>
        <dbReference type="Pfam" id="PF08366"/>
    </source>
</evidence>
<dbReference type="InterPro" id="IPR036322">
    <property type="entry name" value="WD40_repeat_dom_sf"/>
</dbReference>
<accession>A0AAN9TJC8</accession>
<dbReference type="GO" id="GO:0045159">
    <property type="term" value="F:myosin II binding"/>
    <property type="evidence" value="ECO:0007669"/>
    <property type="project" value="TreeGrafter"/>
</dbReference>
<feature type="region of interest" description="Disordered" evidence="5">
    <location>
        <begin position="957"/>
        <end position="1014"/>
    </location>
</feature>
<dbReference type="EMBL" id="JBBCAQ010000017">
    <property type="protein sequence ID" value="KAK7597820.1"/>
    <property type="molecule type" value="Genomic_DNA"/>
</dbReference>
<gene>
    <name evidence="7" type="ORF">V9T40_010045</name>
</gene>
<evidence type="ECO:0000256" key="2">
    <source>
        <dbReference type="ARBA" id="ARBA00022483"/>
    </source>
</evidence>
<dbReference type="GO" id="GO:0030864">
    <property type="term" value="C:cortical actin cytoskeleton"/>
    <property type="evidence" value="ECO:0007669"/>
    <property type="project" value="TreeGrafter"/>
</dbReference>
<evidence type="ECO:0000313" key="7">
    <source>
        <dbReference type="EMBL" id="KAK7597820.1"/>
    </source>
</evidence>
<dbReference type="InterPro" id="IPR001680">
    <property type="entry name" value="WD40_rpt"/>
</dbReference>
<keyword evidence="2" id="KW-0268">Exocytosis</keyword>